<feature type="compositionally biased region" description="Basic residues" evidence="1">
    <location>
        <begin position="134"/>
        <end position="144"/>
    </location>
</feature>
<feature type="region of interest" description="Disordered" evidence="1">
    <location>
        <begin position="117"/>
        <end position="144"/>
    </location>
</feature>
<accession>A0A0A9D686</accession>
<feature type="compositionally biased region" description="Basic residues" evidence="1">
    <location>
        <begin position="24"/>
        <end position="38"/>
    </location>
</feature>
<dbReference type="AlphaFoldDB" id="A0A0A9D686"/>
<proteinExistence type="predicted"/>
<evidence type="ECO:0000313" key="2">
    <source>
        <dbReference type="EMBL" id="JAD81130.1"/>
    </source>
</evidence>
<evidence type="ECO:0000256" key="1">
    <source>
        <dbReference type="SAM" id="MobiDB-lite"/>
    </source>
</evidence>
<feature type="region of interest" description="Disordered" evidence="1">
    <location>
        <begin position="22"/>
        <end position="74"/>
    </location>
</feature>
<name>A0A0A9D686_ARUDO</name>
<feature type="compositionally biased region" description="Basic and acidic residues" evidence="1">
    <location>
        <begin position="40"/>
        <end position="49"/>
    </location>
</feature>
<reference evidence="2" key="1">
    <citation type="submission" date="2014-09" db="EMBL/GenBank/DDBJ databases">
        <authorList>
            <person name="Magalhaes I.L.F."/>
            <person name="Oliveira U."/>
            <person name="Santos F.R."/>
            <person name="Vidigal T.H.D.A."/>
            <person name="Brescovit A.D."/>
            <person name="Santos A.J."/>
        </authorList>
    </citation>
    <scope>NUCLEOTIDE SEQUENCE</scope>
    <source>
        <tissue evidence="2">Shoot tissue taken approximately 20 cm above the soil surface</tissue>
    </source>
</reference>
<reference evidence="2" key="2">
    <citation type="journal article" date="2015" name="Data Brief">
        <title>Shoot transcriptome of the giant reed, Arundo donax.</title>
        <authorList>
            <person name="Barrero R.A."/>
            <person name="Guerrero F.D."/>
            <person name="Moolhuijzen P."/>
            <person name="Goolsby J.A."/>
            <person name="Tidwell J."/>
            <person name="Bellgard S.E."/>
            <person name="Bellgard M.I."/>
        </authorList>
    </citation>
    <scope>NUCLEOTIDE SEQUENCE</scope>
    <source>
        <tissue evidence="2">Shoot tissue taken approximately 20 cm above the soil surface</tissue>
    </source>
</reference>
<organism evidence="2">
    <name type="scientific">Arundo donax</name>
    <name type="common">Giant reed</name>
    <name type="synonym">Donax arundinaceus</name>
    <dbReference type="NCBI Taxonomy" id="35708"/>
    <lineage>
        <taxon>Eukaryota</taxon>
        <taxon>Viridiplantae</taxon>
        <taxon>Streptophyta</taxon>
        <taxon>Embryophyta</taxon>
        <taxon>Tracheophyta</taxon>
        <taxon>Spermatophyta</taxon>
        <taxon>Magnoliopsida</taxon>
        <taxon>Liliopsida</taxon>
        <taxon>Poales</taxon>
        <taxon>Poaceae</taxon>
        <taxon>PACMAD clade</taxon>
        <taxon>Arundinoideae</taxon>
        <taxon>Arundineae</taxon>
        <taxon>Arundo</taxon>
    </lineage>
</organism>
<sequence>MTYGVGAHCRRPVGLWTVPGGAAHHGRGWRQPARHSTGRKASERGDHGMGGDTTPLKGRSSRASTRRGGGGWERKAYSLAARHREHKATAAVAYAVPHLDLHPTPPCIAAAPSRLLPLPFQRHDDPPPSSSLPKARRRGRGLSP</sequence>
<protein>
    <submittedName>
        <fullName evidence="2">Uncharacterized protein</fullName>
    </submittedName>
</protein>
<dbReference type="EMBL" id="GBRH01216765">
    <property type="protein sequence ID" value="JAD81130.1"/>
    <property type="molecule type" value="Transcribed_RNA"/>
</dbReference>